<dbReference type="Proteomes" id="UP000253075">
    <property type="component" value="Unassembled WGS sequence"/>
</dbReference>
<organism evidence="1 2">
    <name type="scientific">Aeromonas hydrophila</name>
    <dbReference type="NCBI Taxonomy" id="644"/>
    <lineage>
        <taxon>Bacteria</taxon>
        <taxon>Pseudomonadati</taxon>
        <taxon>Pseudomonadota</taxon>
        <taxon>Gammaproteobacteria</taxon>
        <taxon>Aeromonadales</taxon>
        <taxon>Aeromonadaceae</taxon>
        <taxon>Aeromonas</taxon>
    </lineage>
</organism>
<dbReference type="AlphaFoldDB" id="A0ABD7GAN0"/>
<dbReference type="EMBL" id="PUTQ01000007">
    <property type="protein sequence ID" value="RCF51107.1"/>
    <property type="molecule type" value="Genomic_DNA"/>
</dbReference>
<reference evidence="2" key="2">
    <citation type="submission" date="2018-02" db="EMBL/GenBank/DDBJ databases">
        <title>Phenotypic characterization and whole genome analysis of multidrug-resistant, extended-spectrum beta-lactamase-producing bacteria isolated from dogs in Germany.</title>
        <authorList>
            <person name="Williamson C."/>
        </authorList>
    </citation>
    <scope>NUCLEOTIDE SEQUENCE [LARGE SCALE GENOMIC DNA]</scope>
    <source>
        <strain evidence="2">AFG_SD03_1510_Ahy_093</strain>
    </source>
</reference>
<evidence type="ECO:0000313" key="1">
    <source>
        <dbReference type="EMBL" id="RCF51107.1"/>
    </source>
</evidence>
<sequence length="180" mass="20396">MNLTSAKSHLTALDILIELRCWLTDNVEMQAEPTIVAHQPNCYRLTQADCIEAIDAQLHQLRQEETNTMRLPNPYSLEETLGKLRHSLAAASNEEALTLLEKAVTKACDDEVYAKQFEETLPRGSTIEIRDCLSYFGDYFERSRDTPPYFPHHDAVNGIDCAFYAILFDVAHPSAVLVHE</sequence>
<name>A0ABD7GAN0_AERHY</name>
<comment type="caution">
    <text evidence="1">The sequence shown here is derived from an EMBL/GenBank/DDBJ whole genome shotgun (WGS) entry which is preliminary data.</text>
</comment>
<evidence type="ECO:0000313" key="2">
    <source>
        <dbReference type="Proteomes" id="UP000253075"/>
    </source>
</evidence>
<dbReference type="RefSeq" id="WP_016351414.1">
    <property type="nucleotide sequence ID" value="NZ_AP019193.1"/>
</dbReference>
<gene>
    <name evidence="1" type="ORF">C6C11_06625</name>
</gene>
<proteinExistence type="predicted"/>
<reference evidence="1 2" key="1">
    <citation type="journal article" date="2018" name="PLoS ONE">
        <title>Phenotypic characterization and whole genome analysis of extended-spectrum beta-lactamase-producing bacteria isolated from dogs in Germany.</title>
        <authorList>
            <person name="Boehmer T."/>
            <person name="Vogler A.J."/>
            <person name="Thomas A."/>
            <person name="Sauer S."/>
            <person name="Hergenroether M."/>
            <person name="Straubinger R.K."/>
            <person name="Birdsell D."/>
            <person name="Keim P."/>
            <person name="Sahl J.W."/>
            <person name="Williamson C.H."/>
            <person name="Riehm J.M."/>
        </authorList>
    </citation>
    <scope>NUCLEOTIDE SEQUENCE [LARGE SCALE GENOMIC DNA]</scope>
    <source>
        <strain evidence="1 2">AFG_SD03_1510_Ahy_093</strain>
    </source>
</reference>
<accession>A0ABD7GAN0</accession>
<protein>
    <submittedName>
        <fullName evidence="1">Uncharacterized protein</fullName>
    </submittedName>
</protein>